<feature type="compositionally biased region" description="Low complexity" evidence="1">
    <location>
        <begin position="180"/>
        <end position="199"/>
    </location>
</feature>
<feature type="compositionally biased region" description="Low complexity" evidence="1">
    <location>
        <begin position="76"/>
        <end position="94"/>
    </location>
</feature>
<organism evidence="2 3">
    <name type="scientific">Neolentinus lepideus HHB14362 ss-1</name>
    <dbReference type="NCBI Taxonomy" id="1314782"/>
    <lineage>
        <taxon>Eukaryota</taxon>
        <taxon>Fungi</taxon>
        <taxon>Dikarya</taxon>
        <taxon>Basidiomycota</taxon>
        <taxon>Agaricomycotina</taxon>
        <taxon>Agaricomycetes</taxon>
        <taxon>Gloeophyllales</taxon>
        <taxon>Gloeophyllaceae</taxon>
        <taxon>Neolentinus</taxon>
    </lineage>
</organism>
<feature type="compositionally biased region" description="Polar residues" evidence="1">
    <location>
        <begin position="357"/>
        <end position="367"/>
    </location>
</feature>
<feature type="compositionally biased region" description="Basic and acidic residues" evidence="1">
    <location>
        <begin position="283"/>
        <end position="299"/>
    </location>
</feature>
<gene>
    <name evidence="2" type="ORF">NEOLEDRAFT_846278</name>
</gene>
<feature type="region of interest" description="Disordered" evidence="1">
    <location>
        <begin position="1"/>
        <end position="423"/>
    </location>
</feature>
<proteinExistence type="predicted"/>
<feature type="compositionally biased region" description="Polar residues" evidence="1">
    <location>
        <begin position="148"/>
        <end position="163"/>
    </location>
</feature>
<reference evidence="2 3" key="1">
    <citation type="journal article" date="2016" name="Mol. Biol. Evol.">
        <title>Comparative Genomics of Early-Diverging Mushroom-Forming Fungi Provides Insights into the Origins of Lignocellulose Decay Capabilities.</title>
        <authorList>
            <person name="Nagy L.G."/>
            <person name="Riley R."/>
            <person name="Tritt A."/>
            <person name="Adam C."/>
            <person name="Daum C."/>
            <person name="Floudas D."/>
            <person name="Sun H."/>
            <person name="Yadav J.S."/>
            <person name="Pangilinan J."/>
            <person name="Larsson K.H."/>
            <person name="Matsuura K."/>
            <person name="Barry K."/>
            <person name="Labutti K."/>
            <person name="Kuo R."/>
            <person name="Ohm R.A."/>
            <person name="Bhattacharya S.S."/>
            <person name="Shirouzu T."/>
            <person name="Yoshinaga Y."/>
            <person name="Martin F.M."/>
            <person name="Grigoriev I.V."/>
            <person name="Hibbett D.S."/>
        </authorList>
    </citation>
    <scope>NUCLEOTIDE SEQUENCE [LARGE SCALE GENOMIC DNA]</scope>
    <source>
        <strain evidence="2 3">HHB14362 ss-1</strain>
    </source>
</reference>
<dbReference type="AlphaFoldDB" id="A0A165UNG4"/>
<feature type="compositionally biased region" description="Polar residues" evidence="1">
    <location>
        <begin position="107"/>
        <end position="124"/>
    </location>
</feature>
<feature type="compositionally biased region" description="Basic and acidic residues" evidence="1">
    <location>
        <begin position="399"/>
        <end position="412"/>
    </location>
</feature>
<dbReference type="Proteomes" id="UP000076761">
    <property type="component" value="Unassembled WGS sequence"/>
</dbReference>
<feature type="compositionally biased region" description="Polar residues" evidence="1">
    <location>
        <begin position="318"/>
        <end position="345"/>
    </location>
</feature>
<feature type="compositionally biased region" description="Polar residues" evidence="1">
    <location>
        <begin position="35"/>
        <end position="48"/>
    </location>
</feature>
<feature type="compositionally biased region" description="Basic and acidic residues" evidence="1">
    <location>
        <begin position="203"/>
        <end position="274"/>
    </location>
</feature>
<feature type="compositionally biased region" description="Basic and acidic residues" evidence="1">
    <location>
        <begin position="1"/>
        <end position="23"/>
    </location>
</feature>
<protein>
    <submittedName>
        <fullName evidence="2">Uncharacterized protein</fullName>
    </submittedName>
</protein>
<evidence type="ECO:0000313" key="2">
    <source>
        <dbReference type="EMBL" id="KZT28448.1"/>
    </source>
</evidence>
<sequence>MSSRRYDTYDSTRTGRDHNHERWIPPSAAAEQGQRRPSSSRHQSYDYGTTTESSRRPHSSSRVHTSNGYPSASLHQSSASQPVPGSSSGKVPSSRTQQQYAAHAQKPSISTSRPQVPASQQSYTRTDETVKRKERTEAYDPYAHHRQQSGLDQPTPHSSTERVQVTEDSRRAHRSRHEYASASASRAASLAATAPQAYSYDIAGERAREKETLRTARDERDRYEDEERARRRRQREEDKLRARQYVERGLQDERYRAAKDERKREDASKPESRKLAKSSHATRAYDERFKDSDESDASRRRLTASYGGRYPGEAVAGTSAQHNTIRQSTIYPQSQRVQSSTTYNGVPSAPIAYPYNLDSSTPRQSSAGLHRSRGVSGQISSEYQLPEQEGYSNHHRLHRERERDRERPRNRETALSGSETEREPRQTHVRLLAYWLVDGAMIRPCLLSLQILQIGSR</sequence>
<dbReference type="STRING" id="1314782.A0A165UNG4"/>
<accession>A0A165UNG4</accession>
<evidence type="ECO:0000256" key="1">
    <source>
        <dbReference type="SAM" id="MobiDB-lite"/>
    </source>
</evidence>
<name>A0A165UNG4_9AGAM</name>
<keyword evidence="3" id="KW-1185">Reference proteome</keyword>
<dbReference type="InParanoid" id="A0A165UNG4"/>
<evidence type="ECO:0000313" key="3">
    <source>
        <dbReference type="Proteomes" id="UP000076761"/>
    </source>
</evidence>
<feature type="compositionally biased region" description="Basic and acidic residues" evidence="1">
    <location>
        <begin position="125"/>
        <end position="138"/>
    </location>
</feature>
<dbReference type="EMBL" id="KV425557">
    <property type="protein sequence ID" value="KZT28448.1"/>
    <property type="molecule type" value="Genomic_DNA"/>
</dbReference>